<sequence>MMDSQKMESQEKREVKREPLAVASKPHAVYHRVFGGSVSSSSIREKLEPSIPNHLRLLYSICKLMMALVFQVLRLIDSDIVPVSASQVLPTGTCVLVQGVLEKPSTHGKQTIELKVEKVLYIGTVESDTYPLSRKKIPLDSLRDFSHIRPRTTTVASVSRIRSALDIAIHTFFQNHSFYMCKFRAEKTVYLKQVAEMWIVEVEMAFTQLKDSMKCAEDCFKFLCRWILDNCSQDMKFVSKRIDKTVVHRLEYDINDYYDFPKAVKPFYVRMNDDEKTVAAFDLVVPKIGRVITGSQSEERLGMLTTRIKEFDLSRDQYEWYQDLRRHGTVKHSGFSLGFDLMVLLTTGLTDVRDAIPFHEVMAKPTTKKEPP</sequence>
<evidence type="ECO:0000313" key="8">
    <source>
        <dbReference type="Proteomes" id="UP000436088"/>
    </source>
</evidence>
<evidence type="ECO:0000256" key="1">
    <source>
        <dbReference type="ARBA" id="ARBA00022598"/>
    </source>
</evidence>
<dbReference type="GO" id="GO:0005739">
    <property type="term" value="C:mitochondrion"/>
    <property type="evidence" value="ECO:0007669"/>
    <property type="project" value="TreeGrafter"/>
</dbReference>
<evidence type="ECO:0000259" key="6">
    <source>
        <dbReference type="Pfam" id="PF00152"/>
    </source>
</evidence>
<dbReference type="Proteomes" id="UP000436088">
    <property type="component" value="Unassembled WGS sequence"/>
</dbReference>
<dbReference type="Pfam" id="PF00152">
    <property type="entry name" value="tRNA-synt_2"/>
    <property type="match status" value="1"/>
</dbReference>
<accession>A0A6A3AYR8</accession>
<organism evidence="7 8">
    <name type="scientific">Hibiscus syriacus</name>
    <name type="common">Rose of Sharon</name>
    <dbReference type="NCBI Taxonomy" id="106335"/>
    <lineage>
        <taxon>Eukaryota</taxon>
        <taxon>Viridiplantae</taxon>
        <taxon>Streptophyta</taxon>
        <taxon>Embryophyta</taxon>
        <taxon>Tracheophyta</taxon>
        <taxon>Spermatophyta</taxon>
        <taxon>Magnoliopsida</taxon>
        <taxon>eudicotyledons</taxon>
        <taxon>Gunneridae</taxon>
        <taxon>Pentapetalae</taxon>
        <taxon>rosids</taxon>
        <taxon>malvids</taxon>
        <taxon>Malvales</taxon>
        <taxon>Malvaceae</taxon>
        <taxon>Malvoideae</taxon>
        <taxon>Hibiscus</taxon>
    </lineage>
</organism>
<dbReference type="GO" id="GO:0005524">
    <property type="term" value="F:ATP binding"/>
    <property type="evidence" value="ECO:0007669"/>
    <property type="project" value="UniProtKB-KW"/>
</dbReference>
<dbReference type="InterPro" id="IPR045864">
    <property type="entry name" value="aa-tRNA-synth_II/BPL/LPL"/>
</dbReference>
<dbReference type="GO" id="GO:0006421">
    <property type="term" value="P:asparaginyl-tRNA aminoacylation"/>
    <property type="evidence" value="ECO:0007669"/>
    <property type="project" value="TreeGrafter"/>
</dbReference>
<dbReference type="AlphaFoldDB" id="A0A6A3AYR8"/>
<dbReference type="EMBL" id="VEPZ02000949">
    <property type="protein sequence ID" value="KAE8708102.1"/>
    <property type="molecule type" value="Genomic_DNA"/>
</dbReference>
<evidence type="ECO:0000256" key="5">
    <source>
        <dbReference type="ARBA" id="ARBA00023146"/>
    </source>
</evidence>
<dbReference type="PANTHER" id="PTHR22594:SF36">
    <property type="entry name" value="ASPARAGINE--TRNA LIGASE, CYTOPLASMIC 2"/>
    <property type="match status" value="1"/>
</dbReference>
<reference evidence="7" key="1">
    <citation type="submission" date="2019-09" db="EMBL/GenBank/DDBJ databases">
        <title>Draft genome information of white flower Hibiscus syriacus.</title>
        <authorList>
            <person name="Kim Y.-M."/>
        </authorList>
    </citation>
    <scope>NUCLEOTIDE SEQUENCE [LARGE SCALE GENOMIC DNA]</scope>
    <source>
        <strain evidence="7">YM2019G1</strain>
    </source>
</reference>
<evidence type="ECO:0000256" key="3">
    <source>
        <dbReference type="ARBA" id="ARBA00022840"/>
    </source>
</evidence>
<protein>
    <submittedName>
        <fullName evidence="7">Receptor-like protein kinase-related family protein</fullName>
    </submittedName>
</protein>
<evidence type="ECO:0000256" key="2">
    <source>
        <dbReference type="ARBA" id="ARBA00022741"/>
    </source>
</evidence>
<dbReference type="SUPFAM" id="SSF55681">
    <property type="entry name" value="Class II aaRS and biotin synthetases"/>
    <property type="match status" value="1"/>
</dbReference>
<proteinExistence type="predicted"/>
<keyword evidence="1" id="KW-0436">Ligase</keyword>
<gene>
    <name evidence="7" type="ORF">F3Y22_tig00110356pilonHSYRG00107</name>
</gene>
<evidence type="ECO:0000256" key="4">
    <source>
        <dbReference type="ARBA" id="ARBA00022917"/>
    </source>
</evidence>
<dbReference type="GO" id="GO:0004816">
    <property type="term" value="F:asparagine-tRNA ligase activity"/>
    <property type="evidence" value="ECO:0007669"/>
    <property type="project" value="TreeGrafter"/>
</dbReference>
<keyword evidence="3" id="KW-0067">ATP-binding</keyword>
<comment type="caution">
    <text evidence="7">The sequence shown here is derived from an EMBL/GenBank/DDBJ whole genome shotgun (WGS) entry which is preliminary data.</text>
</comment>
<keyword evidence="5" id="KW-0030">Aminoacyl-tRNA synthetase</keyword>
<keyword evidence="8" id="KW-1185">Reference proteome</keyword>
<dbReference type="PANTHER" id="PTHR22594">
    <property type="entry name" value="ASPARTYL/LYSYL-TRNA SYNTHETASE"/>
    <property type="match status" value="1"/>
</dbReference>
<dbReference type="InterPro" id="IPR004364">
    <property type="entry name" value="Aa-tRNA-synt_II"/>
</dbReference>
<dbReference type="Gene3D" id="3.30.930.10">
    <property type="entry name" value="Bira Bifunctional Protein, Domain 2"/>
    <property type="match status" value="2"/>
</dbReference>
<name>A0A6A3AYR8_HIBSY</name>
<keyword evidence="2" id="KW-0547">Nucleotide-binding</keyword>
<dbReference type="GO" id="GO:0016301">
    <property type="term" value="F:kinase activity"/>
    <property type="evidence" value="ECO:0007669"/>
    <property type="project" value="UniProtKB-KW"/>
</dbReference>
<keyword evidence="4" id="KW-0648">Protein biosynthesis</keyword>
<evidence type="ECO:0000313" key="7">
    <source>
        <dbReference type="EMBL" id="KAE8708102.1"/>
    </source>
</evidence>
<feature type="domain" description="Aminoacyl-tRNA synthetase class II (D/K/N)" evidence="6">
    <location>
        <begin position="182"/>
        <end position="358"/>
    </location>
</feature>